<dbReference type="SMART" id="SM00034">
    <property type="entry name" value="CLECT"/>
    <property type="match status" value="1"/>
</dbReference>
<reference evidence="4" key="1">
    <citation type="submission" date="2025-08" db="UniProtKB">
        <authorList>
            <consortium name="RefSeq"/>
        </authorList>
    </citation>
    <scope>IDENTIFICATION</scope>
</reference>
<feature type="domain" description="C-type lectin" evidence="2">
    <location>
        <begin position="75"/>
        <end position="187"/>
    </location>
</feature>
<name>A0A9W3BQ70_BIOGL</name>
<feature type="signal peptide" evidence="1">
    <location>
        <begin position="1"/>
        <end position="24"/>
    </location>
</feature>
<accession>A0A9W3BQ70</accession>
<feature type="chain" id="PRO_5040842813" evidence="1">
    <location>
        <begin position="25"/>
        <end position="202"/>
    </location>
</feature>
<dbReference type="InterPro" id="IPR016186">
    <property type="entry name" value="C-type_lectin-like/link_sf"/>
</dbReference>
<dbReference type="OrthoDB" id="6094625at2759"/>
<dbReference type="InterPro" id="IPR001304">
    <property type="entry name" value="C-type_lectin-like"/>
</dbReference>
<proteinExistence type="predicted"/>
<dbReference type="AlphaFoldDB" id="A0A9W3BQ70"/>
<dbReference type="Gene3D" id="3.10.100.10">
    <property type="entry name" value="Mannose-Binding Protein A, subunit A"/>
    <property type="match status" value="1"/>
</dbReference>
<dbReference type="PROSITE" id="PS50041">
    <property type="entry name" value="C_TYPE_LECTIN_2"/>
    <property type="match status" value="1"/>
</dbReference>
<evidence type="ECO:0000259" key="2">
    <source>
        <dbReference type="PROSITE" id="PS50041"/>
    </source>
</evidence>
<dbReference type="InterPro" id="IPR016187">
    <property type="entry name" value="CTDL_fold"/>
</dbReference>
<dbReference type="SUPFAM" id="SSF56436">
    <property type="entry name" value="C-type lectin-like"/>
    <property type="match status" value="1"/>
</dbReference>
<dbReference type="CDD" id="cd00037">
    <property type="entry name" value="CLECT"/>
    <property type="match status" value="1"/>
</dbReference>
<dbReference type="Pfam" id="PF00059">
    <property type="entry name" value="Lectin_C"/>
    <property type="match status" value="1"/>
</dbReference>
<dbReference type="Proteomes" id="UP001165740">
    <property type="component" value="Chromosome 11"/>
</dbReference>
<protein>
    <submittedName>
        <fullName evidence="4">Perlucin-like</fullName>
    </submittedName>
</protein>
<evidence type="ECO:0000256" key="1">
    <source>
        <dbReference type="SAM" id="SignalP"/>
    </source>
</evidence>
<organism evidence="3 4">
    <name type="scientific">Biomphalaria glabrata</name>
    <name type="common">Bloodfluke planorb</name>
    <name type="synonym">Freshwater snail</name>
    <dbReference type="NCBI Taxonomy" id="6526"/>
    <lineage>
        <taxon>Eukaryota</taxon>
        <taxon>Metazoa</taxon>
        <taxon>Spiralia</taxon>
        <taxon>Lophotrochozoa</taxon>
        <taxon>Mollusca</taxon>
        <taxon>Gastropoda</taxon>
        <taxon>Heterobranchia</taxon>
        <taxon>Euthyneura</taxon>
        <taxon>Panpulmonata</taxon>
        <taxon>Hygrophila</taxon>
        <taxon>Lymnaeoidea</taxon>
        <taxon>Planorbidae</taxon>
        <taxon>Biomphalaria</taxon>
    </lineage>
</organism>
<keyword evidence="1" id="KW-0732">Signal</keyword>
<dbReference type="RefSeq" id="XP_055901699.1">
    <property type="nucleotide sequence ID" value="XM_056045724.1"/>
</dbReference>
<evidence type="ECO:0000313" key="4">
    <source>
        <dbReference type="RefSeq" id="XP_055901699.1"/>
    </source>
</evidence>
<keyword evidence="3" id="KW-1185">Reference proteome</keyword>
<evidence type="ECO:0000313" key="3">
    <source>
        <dbReference type="Proteomes" id="UP001165740"/>
    </source>
</evidence>
<gene>
    <name evidence="4" type="primary">LOC106080336</name>
</gene>
<dbReference type="GeneID" id="106080336"/>
<sequence length="202" mass="23244">MYQSRTSRLLVLLSSLELLSSIDAQLNNDRPTLDLDFINDALLQQHEELCHFEWLTLENRIDTLRSLLFEAPLVYSNKYYVISKFPHNDSVEAMVYCQAFGGYLAEVDDNDEFNKLQQFFLNSSLVDLVLIAGSDELKEETWKFQRTGVALPFKSWAPKEPNNKEGKEHCLCLDRGKGGEMNDITCSFVRIARFMCELPDST</sequence>